<dbReference type="InterPro" id="IPR029044">
    <property type="entry name" value="Nucleotide-diphossugar_trans"/>
</dbReference>
<dbReference type="EMBL" id="CP061169">
    <property type="protein sequence ID" value="QPZ39667.1"/>
    <property type="molecule type" value="Genomic_DNA"/>
</dbReference>
<dbReference type="PANTHER" id="PTHR43685:SF2">
    <property type="entry name" value="GLYCOSYLTRANSFERASE 2-LIKE DOMAIN-CONTAINING PROTEIN"/>
    <property type="match status" value="1"/>
</dbReference>
<gene>
    <name evidence="3" type="ORF">HCR76_06365</name>
</gene>
<dbReference type="CDD" id="cd02525">
    <property type="entry name" value="Succinoglycan_BP_ExoA"/>
    <property type="match status" value="1"/>
</dbReference>
<evidence type="ECO:0000256" key="1">
    <source>
        <dbReference type="SAM" id="Phobius"/>
    </source>
</evidence>
<feature type="transmembrane region" description="Helical" evidence="1">
    <location>
        <begin position="286"/>
        <end position="306"/>
    </location>
</feature>
<dbReference type="Pfam" id="PF00535">
    <property type="entry name" value="Glycos_transf_2"/>
    <property type="match status" value="1"/>
</dbReference>
<feature type="domain" description="Glycosyltransferase 2-like" evidence="2">
    <location>
        <begin position="18"/>
        <end position="181"/>
    </location>
</feature>
<dbReference type="Proteomes" id="UP000662814">
    <property type="component" value="Chromosome"/>
</dbReference>
<dbReference type="PANTHER" id="PTHR43685">
    <property type="entry name" value="GLYCOSYLTRANSFERASE"/>
    <property type="match status" value="1"/>
</dbReference>
<dbReference type="InterPro" id="IPR050834">
    <property type="entry name" value="Glycosyltransf_2"/>
</dbReference>
<accession>A0ABX6YLJ7</accession>
<reference evidence="3 4" key="1">
    <citation type="submission" date="2020-12" db="EMBL/GenBank/DDBJ databases">
        <title>Microbacterium sp. HY060.</title>
        <authorList>
            <person name="Zhou J."/>
        </authorList>
    </citation>
    <scope>NUCLEOTIDE SEQUENCE [LARGE SCALE GENOMIC DNA]</scope>
    <source>
        <strain evidence="3 4">HY60</strain>
    </source>
</reference>
<feature type="transmembrane region" description="Helical" evidence="1">
    <location>
        <begin position="255"/>
        <end position="280"/>
    </location>
</feature>
<sequence>MGTSASEVPTSGTLPGVSYVMPVLNDVTHVRAAVDSLLGQDYEGPFDVAIAVGPSIDGTNELVEALSRADSRVRVIDNPVGSTPAGLNIAIRATEHPIIVRVDAHSVLPSDYTRIAVEAITRTGAGNVGGIMDARGTTPFEEAVAAAYGSRVGLGGTPHHVGGKEGPADTVYLGVFRRDALTQVGLFDERIKRGQDWELNRRIRQGGHIVWFTPELRVVYRPRPSLSRLARQFFSTGMWRGELSRRFPVRNTLRYFVPPLMVIGVALGTVVGLVGIAQAIMGAAPWLVLAFAIPAVYVLTVLGAALTLPGVRSAAVRCWLIIVLPCIHFCWGVGFIPGFLLLASNIAAQKYEKGQNTRVAPE</sequence>
<proteinExistence type="predicted"/>
<dbReference type="RefSeq" id="WP_166989254.1">
    <property type="nucleotide sequence ID" value="NZ_CP061169.1"/>
</dbReference>
<keyword evidence="1" id="KW-0812">Transmembrane</keyword>
<protein>
    <submittedName>
        <fullName evidence="3">Glycosyltransferase family 2 protein</fullName>
    </submittedName>
</protein>
<feature type="transmembrane region" description="Helical" evidence="1">
    <location>
        <begin position="318"/>
        <end position="343"/>
    </location>
</feature>
<name>A0ABX6YLJ7_9MICO</name>
<dbReference type="Gene3D" id="3.90.550.10">
    <property type="entry name" value="Spore Coat Polysaccharide Biosynthesis Protein SpsA, Chain A"/>
    <property type="match status" value="1"/>
</dbReference>
<dbReference type="SUPFAM" id="SSF53448">
    <property type="entry name" value="Nucleotide-diphospho-sugar transferases"/>
    <property type="match status" value="1"/>
</dbReference>
<keyword evidence="1" id="KW-1133">Transmembrane helix</keyword>
<evidence type="ECO:0000313" key="4">
    <source>
        <dbReference type="Proteomes" id="UP000662814"/>
    </source>
</evidence>
<organism evidence="3 4">
    <name type="scientific">Paramicrobacterium chengjingii</name>
    <dbReference type="NCBI Taxonomy" id="2769067"/>
    <lineage>
        <taxon>Bacteria</taxon>
        <taxon>Bacillati</taxon>
        <taxon>Actinomycetota</taxon>
        <taxon>Actinomycetes</taxon>
        <taxon>Micrococcales</taxon>
        <taxon>Microbacteriaceae</taxon>
        <taxon>Paramicrobacterium</taxon>
    </lineage>
</organism>
<dbReference type="InterPro" id="IPR001173">
    <property type="entry name" value="Glyco_trans_2-like"/>
</dbReference>
<keyword evidence="4" id="KW-1185">Reference proteome</keyword>
<keyword evidence="1" id="KW-0472">Membrane</keyword>
<evidence type="ECO:0000313" key="3">
    <source>
        <dbReference type="EMBL" id="QPZ39667.1"/>
    </source>
</evidence>
<evidence type="ECO:0000259" key="2">
    <source>
        <dbReference type="Pfam" id="PF00535"/>
    </source>
</evidence>